<dbReference type="EMBL" id="JAFEKC020000013">
    <property type="protein sequence ID" value="KAK0511413.1"/>
    <property type="molecule type" value="Genomic_DNA"/>
</dbReference>
<feature type="domain" description="Zn(2)-C6 fungal-type" evidence="5">
    <location>
        <begin position="21"/>
        <end position="50"/>
    </location>
</feature>
<dbReference type="Gene3D" id="4.10.240.10">
    <property type="entry name" value="Zn(2)-C6 fungal-type DNA-binding domain"/>
    <property type="match status" value="1"/>
</dbReference>
<dbReference type="CDD" id="cd00067">
    <property type="entry name" value="GAL4"/>
    <property type="match status" value="1"/>
</dbReference>
<dbReference type="GO" id="GO:0006351">
    <property type="term" value="P:DNA-templated transcription"/>
    <property type="evidence" value="ECO:0007669"/>
    <property type="project" value="InterPro"/>
</dbReference>
<organism evidence="6 7">
    <name type="scientific">Cladonia borealis</name>
    <dbReference type="NCBI Taxonomy" id="184061"/>
    <lineage>
        <taxon>Eukaryota</taxon>
        <taxon>Fungi</taxon>
        <taxon>Dikarya</taxon>
        <taxon>Ascomycota</taxon>
        <taxon>Pezizomycotina</taxon>
        <taxon>Lecanoromycetes</taxon>
        <taxon>OSLEUM clade</taxon>
        <taxon>Lecanoromycetidae</taxon>
        <taxon>Lecanorales</taxon>
        <taxon>Lecanorineae</taxon>
        <taxon>Cladoniaceae</taxon>
        <taxon>Cladonia</taxon>
    </lineage>
</organism>
<sequence>MTDQTDLECVSPTISAPIRKSCYFCRSRKIRCSGGQVCTACRARNMDCVYGREASKGRPRGSKSASASLKGALQKELGTASLPDSPRDQTNDDEATLSSLIHFPLHQTSSRHWPTPSKIDFSNTAQRPSDIKDRLVATALEDIFRHKFQEDVRPVQTAEPVGSSLLSEYDLQYPVGHHRISDTRKGSCFDARFGSCPPNSPLLSLSQDLVELASKRFGSLGSFQREDTSTDFVSTLLTLDEDATMFENDTEPESLLKYSDHQLYQMIELWVFHHPLSFLVSKTLLLHSYRNETHDQSLFAVVLGGACLALGDAESTQGHRFFHWADIQLRRRKADSPSISTVQTLILLGWYELCGSNARRALCYVELARISLKDIKRRCDDTPRTDIDWINGIDVGKVELELCQRMYWLTYALDLWAAMHMNVSFDVQTAPDTNVTLPPVEKNVSAVYILDERSGNSAALRQQEKAMHELWPLSHVASTIGHIYALYPRQAAAVPTSPVPGWESQILPRFRQLVDRPCDFSFVCQSIRFILSDGIDAFLAQMGGRPSDFFVLSAYRILIVHLFFPRSDPGVTTEIIADAISDGIVHSVGAFKNHAESLCRPPSDGRVTESNPAESSLLVLGLDTCRRALHQLYISLKSNMKVEEDWSTSRRDELTELAKGLHRICKYPRLRTASTLPMVKKHLKRLIQDIEPSGSPNLVENCLLRPADSFLGWFPPAPDPQIVPMSWTSGFDIPDGFSFNGIATDGIGESGNKSCNCAGSSGRTVHF</sequence>
<evidence type="ECO:0000259" key="5">
    <source>
        <dbReference type="PROSITE" id="PS50048"/>
    </source>
</evidence>
<dbReference type="PANTHER" id="PTHR46910">
    <property type="entry name" value="TRANSCRIPTION FACTOR PDR1"/>
    <property type="match status" value="1"/>
</dbReference>
<dbReference type="AlphaFoldDB" id="A0AA39QYA8"/>
<evidence type="ECO:0000313" key="7">
    <source>
        <dbReference type="Proteomes" id="UP001166286"/>
    </source>
</evidence>
<keyword evidence="2" id="KW-0479">Metal-binding</keyword>
<dbReference type="InterPro" id="IPR050987">
    <property type="entry name" value="AtrR-like"/>
</dbReference>
<dbReference type="Pfam" id="PF04082">
    <property type="entry name" value="Fungal_trans"/>
    <property type="match status" value="1"/>
</dbReference>
<dbReference type="Pfam" id="PF00172">
    <property type="entry name" value="Zn_clus"/>
    <property type="match status" value="1"/>
</dbReference>
<dbReference type="GO" id="GO:0003677">
    <property type="term" value="F:DNA binding"/>
    <property type="evidence" value="ECO:0007669"/>
    <property type="project" value="UniProtKB-KW"/>
</dbReference>
<reference evidence="6" key="1">
    <citation type="submission" date="2023-03" db="EMBL/GenBank/DDBJ databases">
        <title>Complete genome of Cladonia borealis.</title>
        <authorList>
            <person name="Park H."/>
        </authorList>
    </citation>
    <scope>NUCLEOTIDE SEQUENCE</scope>
    <source>
        <strain evidence="6">ANT050790</strain>
    </source>
</reference>
<dbReference type="PROSITE" id="PS50048">
    <property type="entry name" value="ZN2_CY6_FUNGAL_2"/>
    <property type="match status" value="1"/>
</dbReference>
<keyword evidence="3" id="KW-0238">DNA-binding</keyword>
<comment type="subcellular location">
    <subcellularLocation>
        <location evidence="1">Nucleus</location>
    </subcellularLocation>
</comment>
<dbReference type="InterPro" id="IPR001138">
    <property type="entry name" value="Zn2Cys6_DnaBD"/>
</dbReference>
<comment type="caution">
    <text evidence="6">The sequence shown here is derived from an EMBL/GenBank/DDBJ whole genome shotgun (WGS) entry which is preliminary data.</text>
</comment>
<name>A0AA39QYA8_9LECA</name>
<evidence type="ECO:0000256" key="2">
    <source>
        <dbReference type="ARBA" id="ARBA00022723"/>
    </source>
</evidence>
<gene>
    <name evidence="6" type="ORF">JMJ35_005986</name>
</gene>
<protein>
    <recommendedName>
        <fullName evidence="5">Zn(2)-C6 fungal-type domain-containing protein</fullName>
    </recommendedName>
</protein>
<dbReference type="PANTHER" id="PTHR46910:SF3">
    <property type="entry name" value="HALOTOLERANCE PROTEIN 9-RELATED"/>
    <property type="match status" value="1"/>
</dbReference>
<dbReference type="GO" id="GO:0000981">
    <property type="term" value="F:DNA-binding transcription factor activity, RNA polymerase II-specific"/>
    <property type="evidence" value="ECO:0007669"/>
    <property type="project" value="InterPro"/>
</dbReference>
<accession>A0AA39QYA8</accession>
<dbReference type="GO" id="GO:0008270">
    <property type="term" value="F:zinc ion binding"/>
    <property type="evidence" value="ECO:0007669"/>
    <property type="project" value="InterPro"/>
</dbReference>
<evidence type="ECO:0000313" key="6">
    <source>
        <dbReference type="EMBL" id="KAK0511413.1"/>
    </source>
</evidence>
<evidence type="ECO:0000256" key="3">
    <source>
        <dbReference type="ARBA" id="ARBA00023125"/>
    </source>
</evidence>
<dbReference type="GO" id="GO:0005634">
    <property type="term" value="C:nucleus"/>
    <property type="evidence" value="ECO:0007669"/>
    <property type="project" value="UniProtKB-SubCell"/>
</dbReference>
<dbReference type="PROSITE" id="PS00463">
    <property type="entry name" value="ZN2_CY6_FUNGAL_1"/>
    <property type="match status" value="1"/>
</dbReference>
<keyword evidence="7" id="KW-1185">Reference proteome</keyword>
<evidence type="ECO:0000256" key="4">
    <source>
        <dbReference type="ARBA" id="ARBA00023242"/>
    </source>
</evidence>
<keyword evidence="4" id="KW-0539">Nucleus</keyword>
<dbReference type="Proteomes" id="UP001166286">
    <property type="component" value="Unassembled WGS sequence"/>
</dbReference>
<dbReference type="CDD" id="cd12148">
    <property type="entry name" value="fungal_TF_MHR"/>
    <property type="match status" value="1"/>
</dbReference>
<proteinExistence type="predicted"/>
<dbReference type="SUPFAM" id="SSF57701">
    <property type="entry name" value="Zn2/Cys6 DNA-binding domain"/>
    <property type="match status" value="1"/>
</dbReference>
<dbReference type="SMART" id="SM00066">
    <property type="entry name" value="GAL4"/>
    <property type="match status" value="1"/>
</dbReference>
<dbReference type="InterPro" id="IPR007219">
    <property type="entry name" value="XnlR_reg_dom"/>
</dbReference>
<dbReference type="InterPro" id="IPR036864">
    <property type="entry name" value="Zn2-C6_fun-type_DNA-bd_sf"/>
</dbReference>
<evidence type="ECO:0000256" key="1">
    <source>
        <dbReference type="ARBA" id="ARBA00004123"/>
    </source>
</evidence>